<dbReference type="Proteomes" id="UP000274756">
    <property type="component" value="Unassembled WGS sequence"/>
</dbReference>
<dbReference type="InterPro" id="IPR011598">
    <property type="entry name" value="bHLH_dom"/>
</dbReference>
<keyword evidence="3" id="KW-0805">Transcription regulation</keyword>
<dbReference type="Gene3D" id="4.10.280.10">
    <property type="entry name" value="Helix-loop-helix DNA-binding domain"/>
    <property type="match status" value="1"/>
</dbReference>
<dbReference type="Gene3D" id="3.30.450.20">
    <property type="entry name" value="PAS domain"/>
    <property type="match status" value="2"/>
</dbReference>
<dbReference type="SUPFAM" id="SSF55785">
    <property type="entry name" value="PYP-like sensor domain (PAS domain)"/>
    <property type="match status" value="2"/>
</dbReference>
<gene>
    <name evidence="8" type="ORF">DME_LOCUS10512</name>
</gene>
<dbReference type="PROSITE" id="PS50888">
    <property type="entry name" value="BHLH"/>
    <property type="match status" value="1"/>
</dbReference>
<dbReference type="Pfam" id="PF14598">
    <property type="entry name" value="PAS_11"/>
    <property type="match status" value="1"/>
</dbReference>
<keyword evidence="10" id="KW-1185">Reference proteome</keyword>
<dbReference type="PANTHER" id="PTHR23043:SF36">
    <property type="entry name" value="PROTEIN SINGLE-MINDED"/>
    <property type="match status" value="1"/>
</dbReference>
<dbReference type="GO" id="GO:0000981">
    <property type="term" value="F:DNA-binding transcription factor activity, RNA polymerase II-specific"/>
    <property type="evidence" value="ECO:0007669"/>
    <property type="project" value="TreeGrafter"/>
</dbReference>
<dbReference type="SMART" id="SM00091">
    <property type="entry name" value="PAS"/>
    <property type="match status" value="2"/>
</dbReference>
<keyword evidence="5" id="KW-0539">Nucleus</keyword>
<protein>
    <submittedName>
        <fullName evidence="11">PAS domain-containing protein</fullName>
    </submittedName>
</protein>
<evidence type="ECO:0000313" key="11">
    <source>
        <dbReference type="WBParaSite" id="DME_0000887401-mRNA-1"/>
    </source>
</evidence>
<dbReference type="InterPro" id="IPR000014">
    <property type="entry name" value="PAS"/>
</dbReference>
<organism evidence="9 11">
    <name type="scientific">Dracunculus medinensis</name>
    <name type="common">Guinea worm</name>
    <dbReference type="NCBI Taxonomy" id="318479"/>
    <lineage>
        <taxon>Eukaryota</taxon>
        <taxon>Metazoa</taxon>
        <taxon>Ecdysozoa</taxon>
        <taxon>Nematoda</taxon>
        <taxon>Chromadorea</taxon>
        <taxon>Rhabditida</taxon>
        <taxon>Spirurina</taxon>
        <taxon>Dracunculoidea</taxon>
        <taxon>Dracunculidae</taxon>
        <taxon>Dracunculus</taxon>
    </lineage>
</organism>
<dbReference type="InterPro" id="IPR013767">
    <property type="entry name" value="PAS_fold"/>
</dbReference>
<dbReference type="CDD" id="cd00130">
    <property type="entry name" value="PAS"/>
    <property type="match status" value="2"/>
</dbReference>
<evidence type="ECO:0000256" key="1">
    <source>
        <dbReference type="ARBA" id="ARBA00004123"/>
    </source>
</evidence>
<dbReference type="EMBL" id="UYYG01001221">
    <property type="protein sequence ID" value="VDN60539.1"/>
    <property type="molecule type" value="Genomic_DNA"/>
</dbReference>
<sequence>MSTRNRRDLENRELEALAQFLPLADAITAQLDKASVVRLTCAYLALRRIFPELPERREQLSEIGSFLLQTLDGFVLFLDPEGKMMYVSETASVHLGLSQVELIGSSIFDFLHPDDEAELLFLLSAVDSKRVIYEVPYMEEIERMFFIRMRCVLPKRNAGITYSGYKTISCWGYSKIQHDKFGSMNLGVMAVGYMLSRSGVTEIKLPSSTFMFRARLDFSIIFMDTRITALTDFNASYLLEKSFYQIVMLEDTYIIEKAHRILLNKNQSTTGYYRILYRDKGYVWAQSQFCIVPMRRATITHCIVAVTEIFSERQSNLTYSYIQQNAAGNKSTASNCTLGEYSKAFYKGALLSANQFGRDKLKHISK</sequence>
<name>A0A0N4UM22_DRAME</name>
<feature type="domain" description="PAS" evidence="6">
    <location>
        <begin position="67"/>
        <end position="119"/>
    </location>
</feature>
<evidence type="ECO:0000259" key="6">
    <source>
        <dbReference type="PROSITE" id="PS50112"/>
    </source>
</evidence>
<dbReference type="InterPro" id="IPR036638">
    <property type="entry name" value="HLH_DNA-bd_sf"/>
</dbReference>
<dbReference type="OrthoDB" id="6021714at2759"/>
<dbReference type="STRING" id="318479.A0A0N4UM22"/>
<dbReference type="WBParaSite" id="DME_0000887401-mRNA-1">
    <property type="protein sequence ID" value="DME_0000887401-mRNA-1"/>
    <property type="gene ID" value="DME_0000887401"/>
</dbReference>
<dbReference type="Proteomes" id="UP000038040">
    <property type="component" value="Unplaced"/>
</dbReference>
<evidence type="ECO:0000259" key="7">
    <source>
        <dbReference type="PROSITE" id="PS50888"/>
    </source>
</evidence>
<dbReference type="GO" id="GO:0000977">
    <property type="term" value="F:RNA polymerase II transcription regulatory region sequence-specific DNA binding"/>
    <property type="evidence" value="ECO:0007669"/>
    <property type="project" value="TreeGrafter"/>
</dbReference>
<proteinExistence type="predicted"/>
<evidence type="ECO:0000313" key="9">
    <source>
        <dbReference type="Proteomes" id="UP000038040"/>
    </source>
</evidence>
<dbReference type="InterPro" id="IPR035965">
    <property type="entry name" value="PAS-like_dom_sf"/>
</dbReference>
<evidence type="ECO:0000313" key="8">
    <source>
        <dbReference type="EMBL" id="VDN60539.1"/>
    </source>
</evidence>
<evidence type="ECO:0000256" key="3">
    <source>
        <dbReference type="ARBA" id="ARBA00023015"/>
    </source>
</evidence>
<reference evidence="8 10" key="2">
    <citation type="submission" date="2018-11" db="EMBL/GenBank/DDBJ databases">
        <authorList>
            <consortium name="Pathogen Informatics"/>
        </authorList>
    </citation>
    <scope>NUCLEOTIDE SEQUENCE [LARGE SCALE GENOMIC DNA]</scope>
</reference>
<keyword evidence="2" id="KW-0677">Repeat</keyword>
<dbReference type="GO" id="GO:0005634">
    <property type="term" value="C:nucleus"/>
    <property type="evidence" value="ECO:0007669"/>
    <property type="project" value="UniProtKB-SubCell"/>
</dbReference>
<accession>A0A0N4UM22</accession>
<keyword evidence="4" id="KW-0804">Transcription</keyword>
<dbReference type="PANTHER" id="PTHR23043">
    <property type="entry name" value="HYPOXIA-INDUCIBLE FACTOR 1 ALPHA"/>
    <property type="match status" value="1"/>
</dbReference>
<dbReference type="Pfam" id="PF00989">
    <property type="entry name" value="PAS"/>
    <property type="match status" value="1"/>
</dbReference>
<evidence type="ECO:0000256" key="5">
    <source>
        <dbReference type="ARBA" id="ARBA00023242"/>
    </source>
</evidence>
<comment type="subcellular location">
    <subcellularLocation>
        <location evidence="1">Nucleus</location>
    </subcellularLocation>
</comment>
<reference evidence="11" key="1">
    <citation type="submission" date="2017-02" db="UniProtKB">
        <authorList>
            <consortium name="WormBaseParasite"/>
        </authorList>
    </citation>
    <scope>IDENTIFICATION</scope>
</reference>
<dbReference type="AlphaFoldDB" id="A0A0N4UM22"/>
<evidence type="ECO:0000256" key="2">
    <source>
        <dbReference type="ARBA" id="ARBA00022737"/>
    </source>
</evidence>
<evidence type="ECO:0000313" key="10">
    <source>
        <dbReference type="Proteomes" id="UP000274756"/>
    </source>
</evidence>
<evidence type="ECO:0000256" key="4">
    <source>
        <dbReference type="ARBA" id="ARBA00023163"/>
    </source>
</evidence>
<dbReference type="NCBIfam" id="TIGR00229">
    <property type="entry name" value="sensory_box"/>
    <property type="match status" value="1"/>
</dbReference>
<dbReference type="GO" id="GO:0046983">
    <property type="term" value="F:protein dimerization activity"/>
    <property type="evidence" value="ECO:0007669"/>
    <property type="project" value="InterPro"/>
</dbReference>
<dbReference type="GO" id="GO:0010557">
    <property type="term" value="P:positive regulation of macromolecule biosynthetic process"/>
    <property type="evidence" value="ECO:0007669"/>
    <property type="project" value="UniProtKB-ARBA"/>
</dbReference>
<feature type="domain" description="BHLH" evidence="7">
    <location>
        <begin position="1"/>
        <end position="47"/>
    </location>
</feature>
<dbReference type="PROSITE" id="PS50112">
    <property type="entry name" value="PAS"/>
    <property type="match status" value="1"/>
</dbReference>
<dbReference type="SUPFAM" id="SSF47459">
    <property type="entry name" value="HLH, helix-loop-helix DNA-binding domain"/>
    <property type="match status" value="1"/>
</dbReference>